<evidence type="ECO:0000313" key="2">
    <source>
        <dbReference type="EMBL" id="KAJ1959991.1"/>
    </source>
</evidence>
<dbReference type="Proteomes" id="UP001150925">
    <property type="component" value="Unassembled WGS sequence"/>
</dbReference>
<reference evidence="2" key="1">
    <citation type="submission" date="2022-07" db="EMBL/GenBank/DDBJ databases">
        <title>Phylogenomic reconstructions and comparative analyses of Kickxellomycotina fungi.</title>
        <authorList>
            <person name="Reynolds N.K."/>
            <person name="Stajich J.E."/>
            <person name="Barry K."/>
            <person name="Grigoriev I.V."/>
            <person name="Crous P."/>
            <person name="Smith M.E."/>
        </authorList>
    </citation>
    <scope>NUCLEOTIDE SEQUENCE</scope>
    <source>
        <strain evidence="2">RSA 1196</strain>
    </source>
</reference>
<sequence>MKVYRVSLFIAHFALEISPTVLGSPMEPGGLGSSYNPRYGPEFNTTVRKLCPKFPDPPRGRVNRNPPNDAFLPQFRSQQCNAGPSRSLGTAKYYDGYYFQQRAKMFVEKYRELIEKNTVNHHLFSNLHIKIIGFLFKGELDYCIKDKHPHKLLTRPKLESDYLKEIFLDQLIILAYVAKNKDLVTKTLITIDKLTDEMTSKGISPEDEKFRRVLAVQIINLTALAAREEDHEMLGVLVRMLKNKRNGYFDNAQAAVAAIIAQFTNPKVRSKIHGFGNEFKKRVLKTAETRQTKGNLNFEKCLRFYGMYSARTVIYNIDGKDLRNFNLKEIPPQDYDDSCKKNFFYGVNPPGEIGALRVEDFIVGYTQPLEWSDFLDYFLESDCAIPK</sequence>
<keyword evidence="1" id="KW-0732">Signal</keyword>
<feature type="chain" id="PRO_5040797203" evidence="1">
    <location>
        <begin position="24"/>
        <end position="387"/>
    </location>
</feature>
<proteinExistence type="predicted"/>
<keyword evidence="3" id="KW-1185">Reference proteome</keyword>
<protein>
    <submittedName>
        <fullName evidence="2">Uncharacterized protein</fullName>
    </submittedName>
</protein>
<feature type="signal peptide" evidence="1">
    <location>
        <begin position="1"/>
        <end position="23"/>
    </location>
</feature>
<dbReference type="AlphaFoldDB" id="A0A9W8E5N2"/>
<gene>
    <name evidence="2" type="ORF">IWQ62_004398</name>
</gene>
<name>A0A9W8E5N2_9FUNG</name>
<comment type="caution">
    <text evidence="2">The sequence shown here is derived from an EMBL/GenBank/DDBJ whole genome shotgun (WGS) entry which is preliminary data.</text>
</comment>
<evidence type="ECO:0000256" key="1">
    <source>
        <dbReference type="SAM" id="SignalP"/>
    </source>
</evidence>
<organism evidence="2 3">
    <name type="scientific">Dispira parvispora</name>
    <dbReference type="NCBI Taxonomy" id="1520584"/>
    <lineage>
        <taxon>Eukaryota</taxon>
        <taxon>Fungi</taxon>
        <taxon>Fungi incertae sedis</taxon>
        <taxon>Zoopagomycota</taxon>
        <taxon>Kickxellomycotina</taxon>
        <taxon>Dimargaritomycetes</taxon>
        <taxon>Dimargaritales</taxon>
        <taxon>Dimargaritaceae</taxon>
        <taxon>Dispira</taxon>
    </lineage>
</organism>
<evidence type="ECO:0000313" key="3">
    <source>
        <dbReference type="Proteomes" id="UP001150925"/>
    </source>
</evidence>
<accession>A0A9W8E5N2</accession>
<dbReference type="EMBL" id="JANBPY010001449">
    <property type="protein sequence ID" value="KAJ1959991.1"/>
    <property type="molecule type" value="Genomic_DNA"/>
</dbReference>